<sequence>MNEPCYKEVQDFYIFDLKKPILKEANAWPQAGKSSSSSGVSLPCPYPSLPLEFCSAYENFGRCDQERDNSIAAQYWDIMDYMDPQGHKLCGTYIKDILCQALWSSALSRSLAWVLEESGGCVQLCLAEGADGLRNLVLMAHATDQTHRAFVAEQLGHRGAVPGGAIPGYSEHSAGYPVAGG</sequence>
<name>A0A3M0KM82_HIRRU</name>
<accession>A0A3M0KM82</accession>
<dbReference type="EMBL" id="QRBI01000106">
    <property type="protein sequence ID" value="RMC12354.1"/>
    <property type="molecule type" value="Genomic_DNA"/>
</dbReference>
<dbReference type="PANTHER" id="PTHR19328">
    <property type="entry name" value="HEDGEHOG-INTERACTING PROTEIN"/>
    <property type="match status" value="1"/>
</dbReference>
<reference evidence="1 2" key="1">
    <citation type="submission" date="2018-07" db="EMBL/GenBank/DDBJ databases">
        <title>A high quality draft genome assembly of the barn swallow (H. rustica rustica).</title>
        <authorList>
            <person name="Formenti G."/>
            <person name="Chiara M."/>
            <person name="Poveda L."/>
            <person name="Francoijs K.-J."/>
            <person name="Bonisoli-Alquati A."/>
            <person name="Canova L."/>
            <person name="Gianfranceschi L."/>
            <person name="Horner D.S."/>
            <person name="Saino N."/>
        </authorList>
    </citation>
    <scope>NUCLEOTIDE SEQUENCE [LARGE SCALE GENOMIC DNA]</scope>
    <source>
        <strain evidence="1">Chelidonia</strain>
        <tissue evidence="1">Blood</tissue>
    </source>
</reference>
<dbReference type="STRING" id="333673.A0A3M0KM82"/>
<dbReference type="Proteomes" id="UP000269221">
    <property type="component" value="Unassembled WGS sequence"/>
</dbReference>
<keyword evidence="2" id="KW-1185">Reference proteome</keyword>
<dbReference type="PANTHER" id="PTHR19328:SF54">
    <property type="entry name" value="HHIP-LIKE PROTEIN 2"/>
    <property type="match status" value="1"/>
</dbReference>
<protein>
    <submittedName>
        <fullName evidence="1">Uncharacterized protein</fullName>
    </submittedName>
</protein>
<evidence type="ECO:0000313" key="1">
    <source>
        <dbReference type="EMBL" id="RMC12354.1"/>
    </source>
</evidence>
<gene>
    <name evidence="1" type="ORF">DUI87_09869</name>
</gene>
<evidence type="ECO:0000313" key="2">
    <source>
        <dbReference type="Proteomes" id="UP000269221"/>
    </source>
</evidence>
<dbReference type="OrthoDB" id="9219551at2759"/>
<proteinExistence type="predicted"/>
<organism evidence="1 2">
    <name type="scientific">Hirundo rustica rustica</name>
    <dbReference type="NCBI Taxonomy" id="333673"/>
    <lineage>
        <taxon>Eukaryota</taxon>
        <taxon>Metazoa</taxon>
        <taxon>Chordata</taxon>
        <taxon>Craniata</taxon>
        <taxon>Vertebrata</taxon>
        <taxon>Euteleostomi</taxon>
        <taxon>Archelosauria</taxon>
        <taxon>Archosauria</taxon>
        <taxon>Dinosauria</taxon>
        <taxon>Saurischia</taxon>
        <taxon>Theropoda</taxon>
        <taxon>Coelurosauria</taxon>
        <taxon>Aves</taxon>
        <taxon>Neognathae</taxon>
        <taxon>Neoaves</taxon>
        <taxon>Telluraves</taxon>
        <taxon>Australaves</taxon>
        <taxon>Passeriformes</taxon>
        <taxon>Sylvioidea</taxon>
        <taxon>Hirundinidae</taxon>
        <taxon>Hirundo</taxon>
    </lineage>
</organism>
<dbReference type="AlphaFoldDB" id="A0A3M0KM82"/>
<comment type="caution">
    <text evidence="1">The sequence shown here is derived from an EMBL/GenBank/DDBJ whole genome shotgun (WGS) entry which is preliminary data.</text>
</comment>